<dbReference type="SUPFAM" id="SSF88633">
    <property type="entry name" value="Positive stranded ssRNA viruses"/>
    <property type="match status" value="2"/>
</dbReference>
<dbReference type="InterPro" id="IPR043504">
    <property type="entry name" value="Peptidase_S1_PA_chymotrypsin"/>
</dbReference>
<evidence type="ECO:0000256" key="63">
    <source>
        <dbReference type="SAM" id="MobiDB-lite"/>
    </source>
</evidence>
<dbReference type="Pfam" id="PF01552">
    <property type="entry name" value="Pico_P2B"/>
    <property type="match status" value="1"/>
</dbReference>
<dbReference type="EC" id="3.6.1.15" evidence="62"/>
<evidence type="ECO:0000256" key="45">
    <source>
        <dbReference type="ARBA" id="ARBA00023050"/>
    </source>
</evidence>
<keyword evidence="34 62" id="KW-1193">Eukaryotic host translation shutoff by virus</keyword>
<dbReference type="InterPro" id="IPR007094">
    <property type="entry name" value="RNA-dir_pol_PSvirus"/>
</dbReference>
<dbReference type="Gene3D" id="2.60.120.20">
    <property type="match status" value="3"/>
</dbReference>
<evidence type="ECO:0000256" key="59">
    <source>
        <dbReference type="ARBA" id="ARBA00046779"/>
    </source>
</evidence>
<evidence type="ECO:0000256" key="6">
    <source>
        <dbReference type="ARBA" id="ARBA00011124"/>
    </source>
</evidence>
<keyword evidence="36 62" id="KW-0067">ATP-binding</keyword>
<evidence type="ECO:0000259" key="66">
    <source>
        <dbReference type="PROSITE" id="PS51874"/>
    </source>
</evidence>
<dbReference type="InterPro" id="IPR003138">
    <property type="entry name" value="Pico_P1A"/>
</dbReference>
<keyword evidence="43 62" id="KW-1190">Host gene expression shutoff by virus</keyword>
<comment type="subunit">
    <text evidence="62">Capsid protein VP1: Interacts with capsid protein VP0, and capsid protein VP3 to form heterotrimeric protomers. Five protomers subsequently associate to form pentamers which serve as building blocks for the capsid. Interacts with capsid protein VP2, capsid protein VP3 and capsid protein VP4 following cleavage of capsid protein VP0.</text>
</comment>
<keyword evidence="26" id="KW-0479">Metal-binding</keyword>
<keyword evidence="10 62" id="KW-1113">Inhibition of host RLR pathway by virus</keyword>
<dbReference type="GO" id="GO:0075509">
    <property type="term" value="P:endocytosis involved in viral entry into host cell"/>
    <property type="evidence" value="ECO:0007669"/>
    <property type="project" value="UniProtKB-KW"/>
</dbReference>
<comment type="subunit">
    <text evidence="58">Homodimer. Interacts with host GBF1. Interacts (via GOLD domain) with host ACBD3 (via GOLD domain); this interaction allows the formation of a viral protein 3A/ACBD3 heterotetramer with a 2:2 stoichiometry, which will stimulate the recruitment of host PI4KB in order to synthesize PI4P at the viral RNA replication sites.</text>
</comment>
<dbReference type="InterPro" id="IPR043128">
    <property type="entry name" value="Rev_trsase/Diguanyl_cyclase"/>
</dbReference>
<evidence type="ECO:0000256" key="19">
    <source>
        <dbReference type="ARBA" id="ARBA00022595"/>
    </source>
</evidence>
<dbReference type="InterPro" id="IPR036203">
    <property type="entry name" value="P3A_soluble_dom"/>
</dbReference>
<keyword evidence="53 62" id="KW-0449">Lipoprotein</keyword>
<dbReference type="GO" id="GO:0003968">
    <property type="term" value="F:RNA-directed RNA polymerase activity"/>
    <property type="evidence" value="ECO:0007669"/>
    <property type="project" value="UniProtKB-KW"/>
</dbReference>
<dbReference type="GO" id="GO:0006508">
    <property type="term" value="P:proteolysis"/>
    <property type="evidence" value="ECO:0007669"/>
    <property type="project" value="UniProtKB-KW"/>
</dbReference>
<keyword evidence="20 62" id="KW-1090">Inhibition of host innate immune response by virus</keyword>
<keyword evidence="52 62" id="KW-0899">Viral immunoevasion</keyword>
<organism evidence="67">
    <name type="scientific">Rhinovirus B</name>
    <dbReference type="NCBI Taxonomy" id="147712"/>
    <lineage>
        <taxon>Viruses</taxon>
        <taxon>Riboviria</taxon>
        <taxon>Orthornavirae</taxon>
        <taxon>Pisuviricota</taxon>
        <taxon>Pisoniviricetes</taxon>
        <taxon>Picornavirales</taxon>
        <taxon>Picornaviridae</taxon>
        <taxon>Ensavirinae</taxon>
        <taxon>Enterovirus</taxon>
        <taxon>Enterovirus betarhino</taxon>
    </lineage>
</organism>
<dbReference type="GO" id="GO:0034220">
    <property type="term" value="P:monoatomic ion transmembrane transport"/>
    <property type="evidence" value="ECO:0007669"/>
    <property type="project" value="UniProtKB-KW"/>
</dbReference>
<evidence type="ECO:0000256" key="2">
    <source>
        <dbReference type="ARBA" id="ARBA00004147"/>
    </source>
</evidence>
<dbReference type="GO" id="GO:0015267">
    <property type="term" value="F:channel activity"/>
    <property type="evidence" value="ECO:0007669"/>
    <property type="project" value="UniProtKB-KW"/>
</dbReference>
<keyword evidence="30 62" id="KW-0378">Hydrolase</keyword>
<dbReference type="GO" id="GO:0039618">
    <property type="term" value="C:T=pseudo3 icosahedral viral capsid"/>
    <property type="evidence" value="ECO:0007669"/>
    <property type="project" value="UniProtKB-KW"/>
</dbReference>
<dbReference type="GO" id="GO:0039522">
    <property type="term" value="P:symbiont-mediated suppression of host mRNA export from nucleus"/>
    <property type="evidence" value="ECO:0007669"/>
    <property type="project" value="UniProtKB-KW"/>
</dbReference>
<evidence type="ECO:0000256" key="55">
    <source>
        <dbReference type="ARBA" id="ARBA00023303"/>
    </source>
</evidence>
<dbReference type="FunFam" id="2.60.120.20:FF:000001">
    <property type="entry name" value="Genome polyprotein"/>
    <property type="match status" value="1"/>
</dbReference>
<keyword evidence="35" id="KW-0862">Zinc</keyword>
<evidence type="ECO:0000256" key="34">
    <source>
        <dbReference type="ARBA" id="ARBA00022809"/>
    </source>
</evidence>
<keyword evidence="37" id="KW-0460">Magnesium</keyword>
<dbReference type="SUPFAM" id="SSF52540">
    <property type="entry name" value="P-loop containing nucleoside triphosphate hydrolases"/>
    <property type="match status" value="1"/>
</dbReference>
<dbReference type="InterPro" id="IPR044067">
    <property type="entry name" value="PCV_3C_PRO"/>
</dbReference>
<comment type="function">
    <text evidence="62">Protease 3C: Major viral protease that mediates proteolytic processing of the polyprotein. Cleaves host EIF5B, contributing to host translation shutoff. Cleaves also host PABPC1, contributing to host translation shutoff.</text>
</comment>
<feature type="domain" description="RdRp catalytic" evidence="64">
    <location>
        <begin position="1977"/>
        <end position="2091"/>
    </location>
</feature>
<evidence type="ECO:0000256" key="8">
    <source>
        <dbReference type="ARBA" id="ARBA00011647"/>
    </source>
</evidence>
<dbReference type="EC" id="3.4.22.28" evidence="62"/>
<evidence type="ECO:0000256" key="56">
    <source>
        <dbReference type="ARBA" id="ARBA00024513"/>
    </source>
</evidence>
<evidence type="ECO:0000256" key="54">
    <source>
        <dbReference type="ARBA" id="ARBA00023296"/>
    </source>
</evidence>
<evidence type="ECO:0000256" key="51">
    <source>
        <dbReference type="ARBA" id="ARBA00023255"/>
    </source>
</evidence>
<keyword evidence="27 62" id="KW-0677">Repeat</keyword>
<dbReference type="GO" id="GO:0005524">
    <property type="term" value="F:ATP binding"/>
    <property type="evidence" value="ECO:0007669"/>
    <property type="project" value="UniProtKB-KW"/>
</dbReference>
<evidence type="ECO:0000256" key="21">
    <source>
        <dbReference type="ARBA" id="ARBA00022670"/>
    </source>
</evidence>
<evidence type="ECO:0000256" key="28">
    <source>
        <dbReference type="ARBA" id="ARBA00022741"/>
    </source>
</evidence>
<dbReference type="Pfam" id="PF00910">
    <property type="entry name" value="RNA_helicase"/>
    <property type="match status" value="1"/>
</dbReference>
<keyword evidence="16 62" id="KW-0167">Capsid protein</keyword>
<dbReference type="GO" id="GO:0052170">
    <property type="term" value="P:symbiont-mediated suppression of host innate immune response"/>
    <property type="evidence" value="ECO:0007669"/>
    <property type="project" value="UniProtKB-KW"/>
</dbReference>
<dbReference type="Pfam" id="PF02226">
    <property type="entry name" value="Pico_P1A"/>
    <property type="match status" value="1"/>
</dbReference>
<comment type="function">
    <text evidence="62">Capsid protein VP1: Forms an icosahedral capsid of pseudo T=3 symmetry with capsid proteins VP2 and VP3. The capsid is 300 Angstroms in diameter, composed of 60 copies of each capsid protein and enclosing the viral positive strand RNA genome. Capsid protein VP1 mainly forms the vertices of the capsid. Capsid protein VP1 interacts with host cell receptor to provide virion attachment to target host cells. This attachment induces virion internalization. Tyrosine kinases are probably involved in the entry process. After binding to its receptor, the capsid undergoes conformational changes. Capsid protein VP1 N-terminus (that contains an amphipathic alpha-helix) and capsid protein VP4 are externalized. Together, they shape a pore in the host membrane through which viral genome is translocated to host cell cytoplasm. After genome has been released, the channel shrinks.</text>
</comment>
<evidence type="ECO:0000256" key="38">
    <source>
        <dbReference type="ARBA" id="ARBA00022844"/>
    </source>
</evidence>
<dbReference type="InterPro" id="IPR000081">
    <property type="entry name" value="Peptidase_C3"/>
</dbReference>
<evidence type="ECO:0000256" key="15">
    <source>
        <dbReference type="ARBA" id="ARBA00022557"/>
    </source>
</evidence>
<comment type="catalytic activity">
    <reaction evidence="62">
        <text>Selective cleavage of Gln-|-Gly bond in the poliovirus polyprotein. In other picornavirus reactions Glu may be substituted for Gln, and Ser or Thr for Gly.</text>
        <dbReference type="EC" id="3.4.22.28"/>
    </reaction>
</comment>
<comment type="function">
    <text evidence="62">Capsid protein VP0: Component of immature procapsids, which is cleaved into capsid proteins VP4 and VP2 after maturation. Allows the capsid to remain inactive before the maturation step.</text>
</comment>
<evidence type="ECO:0000256" key="27">
    <source>
        <dbReference type="ARBA" id="ARBA00022737"/>
    </source>
</evidence>
<dbReference type="Gene3D" id="6.10.20.20">
    <property type="entry name" value="Poliovirus 3A protein-like"/>
    <property type="match status" value="1"/>
</dbReference>
<dbReference type="Gene3D" id="2.40.10.10">
    <property type="entry name" value="Trypsin-like serine proteases"/>
    <property type="match status" value="4"/>
</dbReference>
<evidence type="ECO:0000313" key="67">
    <source>
        <dbReference type="EMBL" id="AYD41550.1"/>
    </source>
</evidence>
<dbReference type="InterPro" id="IPR043502">
    <property type="entry name" value="DNA/RNA_pol_sf"/>
</dbReference>
<keyword evidence="38 62" id="KW-0946">Virion</keyword>
<dbReference type="InterPro" id="IPR002527">
    <property type="entry name" value="Pico_P2B"/>
</dbReference>
<dbReference type="GO" id="GO:0006351">
    <property type="term" value="P:DNA-templated transcription"/>
    <property type="evidence" value="ECO:0007669"/>
    <property type="project" value="InterPro"/>
</dbReference>
<evidence type="ECO:0000256" key="20">
    <source>
        <dbReference type="ARBA" id="ARBA00022632"/>
    </source>
</evidence>
<comment type="catalytic activity">
    <reaction evidence="56 62">
        <text>Selective cleavage of Tyr-|-Gly bond in the picornavirus polyprotein.</text>
        <dbReference type="EC" id="3.4.22.29"/>
    </reaction>
</comment>
<evidence type="ECO:0000256" key="10">
    <source>
        <dbReference type="ARBA" id="ARBA00022482"/>
    </source>
</evidence>
<evidence type="ECO:0000256" key="36">
    <source>
        <dbReference type="ARBA" id="ARBA00022840"/>
    </source>
</evidence>
<keyword evidence="17" id="KW-1048">Host nucleus</keyword>
<dbReference type="Pfam" id="PF00680">
    <property type="entry name" value="RdRP_1"/>
    <property type="match status" value="1"/>
</dbReference>
<evidence type="ECO:0000259" key="65">
    <source>
        <dbReference type="PROSITE" id="PS51218"/>
    </source>
</evidence>
<evidence type="ECO:0000256" key="44">
    <source>
        <dbReference type="ARBA" id="ARBA00023039"/>
    </source>
</evidence>
<comment type="catalytic activity">
    <reaction evidence="60 62">
        <text>a ribonucleoside 5'-triphosphate + H2O = a ribonucleoside 5'-diphosphate + phosphate + H(+)</text>
        <dbReference type="Rhea" id="RHEA:23680"/>
        <dbReference type="ChEBI" id="CHEBI:15377"/>
        <dbReference type="ChEBI" id="CHEBI:15378"/>
        <dbReference type="ChEBI" id="CHEBI:43474"/>
        <dbReference type="ChEBI" id="CHEBI:57930"/>
        <dbReference type="ChEBI" id="CHEBI:61557"/>
        <dbReference type="EC" id="3.6.1.15"/>
    </reaction>
</comment>
<dbReference type="SUPFAM" id="SSF89043">
    <property type="entry name" value="Soluble domain of poliovirus core protein 3a"/>
    <property type="match status" value="1"/>
</dbReference>
<evidence type="ECO:0000256" key="58">
    <source>
        <dbReference type="ARBA" id="ARBA00046425"/>
    </source>
</evidence>
<evidence type="ECO:0000256" key="22">
    <source>
        <dbReference type="ARBA" id="ARBA00022679"/>
    </source>
</evidence>
<dbReference type="Gene3D" id="4.10.880.10">
    <property type="entry name" value="Poliovirus 3D polymerase Domain 1 (Nucleotidyltransferase)"/>
    <property type="match status" value="2"/>
</dbReference>
<keyword evidence="47 62" id="KW-0472">Membrane</keyword>
<evidence type="ECO:0000256" key="11">
    <source>
        <dbReference type="ARBA" id="ARBA00022484"/>
    </source>
</evidence>
<dbReference type="PROSITE" id="PS50507">
    <property type="entry name" value="RDRP_SSRNA_POS"/>
    <property type="match status" value="1"/>
</dbReference>
<evidence type="ECO:0000256" key="29">
    <source>
        <dbReference type="ARBA" id="ARBA00022771"/>
    </source>
</evidence>
<feature type="region of interest" description="Disordered" evidence="63">
    <location>
        <begin position="630"/>
        <end position="649"/>
    </location>
</feature>
<keyword evidence="15 62" id="KW-1192">Host mRNA suppression by virus</keyword>
<keyword evidence="32 62" id="KW-0347">Helicase</keyword>
<evidence type="ECO:0000256" key="62">
    <source>
        <dbReference type="RuleBase" id="RU364118"/>
    </source>
</evidence>
<keyword evidence="22 62" id="KW-0808">Transferase</keyword>
<comment type="function">
    <text evidence="62">Protein 3AB: Localizes the viral replication complex to the surface of membranous vesicles. Together with protein 3CD binds the Cis-Active RNA Element (CRE) which is involved in RNA synthesis initiation. Acts as a cofactor to stimulate the activity of 3D polymerase, maybe through a nucleid acid chaperone activity.</text>
</comment>
<dbReference type="InterPro" id="IPR001676">
    <property type="entry name" value="Picornavirus_capsid"/>
</dbReference>
<comment type="function">
    <text evidence="61">Acts as a primer for viral RNA replication and remains covalently bound to viral genomic RNA. VPg is uridylylated prior to priming replication into VPg-pUpU. The oriI viral genomic sequence may act as a template for this. The VPg-pUpU is then used as primer on the genomic RNA poly(A) by the RNA-dependent RNA polymerase to replicate the viral genome. During genome replication, the VPg-RNA linkage is removed by the host TDP2, thereby accelerating replication. During the late stage of the replication cycle, host TDP2 is excluded from sites of viral RNA synthesis and encapsidation, allowing for the generation of progeny virions.</text>
</comment>
<keyword evidence="54 62" id="KW-1160">Virus entry into host cell</keyword>
<dbReference type="Pfam" id="PF00947">
    <property type="entry name" value="Pico_P2A"/>
    <property type="match status" value="1"/>
</dbReference>
<comment type="subunit">
    <text evidence="7">Interacts with capsid protein VP1 and capsid protein VP3 to form heterotrimeric protomers.</text>
</comment>
<evidence type="ECO:0000256" key="5">
    <source>
        <dbReference type="ARBA" id="ARBA00008303"/>
    </source>
</evidence>
<comment type="function">
    <text evidence="62">Capsid protein VP3: Forms an icosahedral capsid of pseudo T=3 symmetry with capsid proteins VP2 and VP3. The capsid is 300 Angstroms in diameter, composed of 60 copies of each capsid protein and enclosing the viral positive strand RNA genome.</text>
</comment>
<dbReference type="Gene3D" id="3.30.70.270">
    <property type="match status" value="1"/>
</dbReference>
<keyword evidence="29" id="KW-0863">Zinc-finger</keyword>
<keyword evidence="51 62" id="KW-1172">Pore-mediated penetration of viral genome into host cell</keyword>
<evidence type="ECO:0000256" key="49">
    <source>
        <dbReference type="ARBA" id="ARBA00023200"/>
    </source>
</evidence>
<evidence type="ECO:0000256" key="52">
    <source>
        <dbReference type="ARBA" id="ARBA00023280"/>
    </source>
</evidence>
<dbReference type="CDD" id="cd00205">
    <property type="entry name" value="rhv_like"/>
    <property type="match status" value="3"/>
</dbReference>
<dbReference type="InterPro" id="IPR003593">
    <property type="entry name" value="AAA+_ATPase"/>
</dbReference>
<evidence type="ECO:0000256" key="60">
    <source>
        <dbReference type="ARBA" id="ARBA00047631"/>
    </source>
</evidence>
<dbReference type="GO" id="GO:0017111">
    <property type="term" value="F:ribonucleoside triphosphate phosphatase activity"/>
    <property type="evidence" value="ECO:0007669"/>
    <property type="project" value="UniProtKB-EC"/>
</dbReference>
<dbReference type="GO" id="GO:0044694">
    <property type="term" value="P:symbiont genome entry into host cell via pore formation in plasma membrane"/>
    <property type="evidence" value="ECO:0007669"/>
    <property type="project" value="UniProtKB-KW"/>
</dbReference>
<feature type="compositionally biased region" description="Polar residues" evidence="63">
    <location>
        <begin position="631"/>
        <end position="649"/>
    </location>
</feature>
<comment type="function">
    <text evidence="62">Capsid protein VP4: Lies on the inner surface of the capsid shell. After binding to the host receptor, the capsid undergoes conformational changes. Capsid protein VP4 is released, Capsid protein VP1 N-terminus is externalized, and together, they shape a pore in the host membrane through which the viral genome is translocated into the host cell cytoplasm.</text>
</comment>
<evidence type="ECO:0000256" key="42">
    <source>
        <dbReference type="ARBA" id="ARBA00022953"/>
    </source>
</evidence>
<comment type="function">
    <text evidence="62">Capsid protein VP2: Forms an icosahedral capsid of pseudo T=3 symmetry with capsid proteins VP2 and VP3. The capsid is 300 Angstroms in diameter, composed of 60 copies of each capsid protein and enclosing the viral positive strand RNA genome.</text>
</comment>
<evidence type="ECO:0000259" key="64">
    <source>
        <dbReference type="PROSITE" id="PS50507"/>
    </source>
</evidence>
<dbReference type="PROSITE" id="PS51874">
    <property type="entry name" value="PCV_3C_PRO"/>
    <property type="match status" value="1"/>
</dbReference>
<comment type="function">
    <text evidence="62">Protein 2C: Induces and associates with structural rearrangements of intracellular membranes. Displays RNA-binding, nucleotide binding and NTPase activities. May play a role in virion morphogenesis and viral RNA encapsidation by interacting with the capsid protein VP3.</text>
</comment>
<comment type="subunit">
    <text evidence="59">Homohexamer; forms a hexameric ring structure with 6-fold symmetry characteristic of AAA+ ATPases. Interacts (via N-terminus) with host RTN3 (via reticulon domain); this interaction is important for viral replication. Interacts with capsid protein VP3; this interaction may be important for virion morphogenesis.</text>
</comment>
<evidence type="ECO:0000256" key="3">
    <source>
        <dbReference type="ARBA" id="ARBA00004295"/>
    </source>
</evidence>
<evidence type="ECO:0000256" key="43">
    <source>
        <dbReference type="ARBA" id="ARBA00022995"/>
    </source>
</evidence>
<keyword evidence="21 62" id="KW-0645">Protease</keyword>
<dbReference type="InterPro" id="IPR000605">
    <property type="entry name" value="Helicase_SF3_ssDNA/RNA_vir"/>
</dbReference>
<evidence type="ECO:0000256" key="13">
    <source>
        <dbReference type="ARBA" id="ARBA00022520"/>
    </source>
</evidence>
<comment type="function">
    <text evidence="62">Protein 3CD: Involved in the viral replication complex and viral polypeptide maturation. It exhibits protease activity with a specificity and catalytic efficiency that is different from protease 3C. Protein 3CD lacks polymerase activity. Protein 3CD binds to the 5'UTR of the viral genome.</text>
</comment>
<keyword evidence="12 62" id="KW-1036">Host cytoplasmic vesicle</keyword>
<accession>A0A386H7H7</accession>
<dbReference type="GO" id="GO:0039520">
    <property type="term" value="P:symbiont-mediated activation of host autophagy"/>
    <property type="evidence" value="ECO:0007669"/>
    <property type="project" value="UniProtKB-KW"/>
</dbReference>
<dbReference type="InterPro" id="IPR014838">
    <property type="entry name" value="P3A"/>
</dbReference>
<evidence type="ECO:0000256" key="25">
    <source>
        <dbReference type="ARBA" id="ARBA00022707"/>
    </source>
</evidence>
<comment type="catalytic activity">
    <reaction evidence="62">
        <text>RNA(n) + a ribonucleoside 5'-triphosphate = RNA(n+1) + diphosphate</text>
        <dbReference type="Rhea" id="RHEA:21248"/>
        <dbReference type="Rhea" id="RHEA-COMP:14527"/>
        <dbReference type="Rhea" id="RHEA-COMP:17342"/>
        <dbReference type="ChEBI" id="CHEBI:33019"/>
        <dbReference type="ChEBI" id="CHEBI:61557"/>
        <dbReference type="ChEBI" id="CHEBI:140395"/>
        <dbReference type="EC" id="2.7.7.48"/>
    </reaction>
</comment>
<evidence type="ECO:0000256" key="14">
    <source>
        <dbReference type="ARBA" id="ARBA00022553"/>
    </source>
</evidence>
<keyword evidence="55 62" id="KW-0407">Ion channel</keyword>
<dbReference type="GO" id="GO:0004197">
    <property type="term" value="F:cysteine-type endopeptidase activity"/>
    <property type="evidence" value="ECO:0007669"/>
    <property type="project" value="UniProtKB-EC"/>
</dbReference>
<evidence type="ECO:0000256" key="46">
    <source>
        <dbReference type="ARBA" id="ARBA00023065"/>
    </source>
</evidence>
<evidence type="ECO:0000256" key="33">
    <source>
        <dbReference type="ARBA" id="ARBA00022807"/>
    </source>
</evidence>
<dbReference type="InterPro" id="IPR027417">
    <property type="entry name" value="P-loop_NTPase"/>
</dbReference>
<dbReference type="FunFam" id="1.20.960.20:FF:000001">
    <property type="entry name" value="Genome polyprotein"/>
    <property type="match status" value="1"/>
</dbReference>
<comment type="subunit">
    <text evidence="6">Interacts with RNA-directed RNA polymerase.</text>
</comment>
<evidence type="ECO:0000256" key="1">
    <source>
        <dbReference type="ARBA" id="ARBA00001946"/>
    </source>
</evidence>
<keyword evidence="18 62" id="KW-0945">Host-virus interaction</keyword>
<dbReference type="SUPFAM" id="SSF56672">
    <property type="entry name" value="DNA/RNA polymerases"/>
    <property type="match status" value="1"/>
</dbReference>
<comment type="function">
    <text evidence="62">Protein 3A: Localizes the viral replication complex to the surface of membranous vesicles. It inhibits host cell endoplasmic reticulum-to-Golgi apparatus transport and causes the disassembly of the Golgi complex, possibly through GBF1 interaction. This would result in depletion of MHC, trail receptors and IFN receptors at the host cell surface.</text>
</comment>
<comment type="function">
    <text evidence="62">RNA-directed RNA polymerase: Replicates the viral genomic RNA on the surface of intracellular membranes. May form linear arrays of subunits that propagate along a strong head-to-tail interaction called interface-I. Covalently attaches UMP to a tyrosine of VPg, which is used to prime RNA synthesis. The positive stranded RNA genome is first replicated at virus induced membranous vesicles, creating a dsRNA genomic replication form. This dsRNA is then used as template to synthesize positive stranded RNA genomes. ss(+)RNA genomes are either translated, replicated or encapsidated.</text>
</comment>
<dbReference type="Gene3D" id="1.20.960.20">
    <property type="match status" value="1"/>
</dbReference>
<dbReference type="EMBL" id="MH899592">
    <property type="protein sequence ID" value="AYD41550.1"/>
    <property type="molecule type" value="Genomic_RNA"/>
</dbReference>
<keyword evidence="40 62" id="KW-0694">RNA-binding</keyword>
<evidence type="ECO:0000256" key="50">
    <source>
        <dbReference type="ARBA" id="ARBA00023247"/>
    </source>
</evidence>
<dbReference type="SUPFAM" id="SSF50494">
    <property type="entry name" value="Trypsin-like serine proteases"/>
    <property type="match status" value="2"/>
</dbReference>
<comment type="cofactor">
    <cofactor evidence="1">
        <name>Mg(2+)</name>
        <dbReference type="ChEBI" id="CHEBI:18420"/>
    </cofactor>
</comment>
<keyword evidence="48 62" id="KW-1099">Inhibition of host mRNA nuclear export by virus</keyword>
<keyword evidence="42 62" id="KW-0693">Viral RNA replication</keyword>
<dbReference type="GO" id="GO:0042025">
    <property type="term" value="C:host cell nucleus"/>
    <property type="evidence" value="ECO:0007669"/>
    <property type="project" value="UniProtKB-SubCell"/>
</dbReference>
<dbReference type="PROSITE" id="PS51218">
    <property type="entry name" value="SF3_HELICASE_2"/>
    <property type="match status" value="1"/>
</dbReference>
<keyword evidence="28 62" id="KW-0547">Nucleotide-binding</keyword>
<keyword evidence="31 62" id="KW-1161">Viral attachment to host cell</keyword>
<dbReference type="InterPro" id="IPR001205">
    <property type="entry name" value="RNA-dir_pol_C"/>
</dbReference>
<evidence type="ECO:0000256" key="61">
    <source>
        <dbReference type="ARBA" id="ARBA00054285"/>
    </source>
</evidence>
<evidence type="ECO:0000256" key="26">
    <source>
        <dbReference type="ARBA" id="ARBA00022723"/>
    </source>
</evidence>
<dbReference type="SMART" id="SM00382">
    <property type="entry name" value="AAA"/>
    <property type="match status" value="1"/>
</dbReference>
<evidence type="ECO:0000256" key="47">
    <source>
        <dbReference type="ARBA" id="ARBA00023136"/>
    </source>
</evidence>
<evidence type="ECO:0000256" key="48">
    <source>
        <dbReference type="ARBA" id="ARBA00023197"/>
    </source>
</evidence>
<keyword evidence="24 62" id="KW-1143">T=pseudo3 icosahedral capsid protein</keyword>
<dbReference type="InterPro" id="IPR029053">
    <property type="entry name" value="Viral_coat"/>
</dbReference>
<keyword evidence="46 62" id="KW-0406">Ion transport</keyword>
<evidence type="ECO:0000256" key="30">
    <source>
        <dbReference type="ARBA" id="ARBA00022801"/>
    </source>
</evidence>
<evidence type="ECO:0000256" key="35">
    <source>
        <dbReference type="ARBA" id="ARBA00022833"/>
    </source>
</evidence>
<dbReference type="Pfam" id="PF00073">
    <property type="entry name" value="Rhv"/>
    <property type="match status" value="3"/>
</dbReference>
<name>A0A386H7H7_9ENTO</name>
<evidence type="ECO:0000256" key="12">
    <source>
        <dbReference type="ARBA" id="ARBA00022488"/>
    </source>
</evidence>
<evidence type="ECO:0000256" key="37">
    <source>
        <dbReference type="ARBA" id="ARBA00022842"/>
    </source>
</evidence>
<dbReference type="InterPro" id="IPR009003">
    <property type="entry name" value="Peptidase_S1_PA"/>
</dbReference>
<keyword evidence="50 62" id="KW-1262">Eukaryotic host gene expression shutoff by virus</keyword>
<comment type="function">
    <text evidence="62">Viral protein genome-linked: acts as a primer for viral RNA replication and remains covalently bound to viral genomic RNA. VPg is uridylylated prior to priming replication into VPg-pUpU. The oriI viral genomic sequence may act as a template for this. The VPg-pUpU is then used as primer on the genomic RNA poly(A) by the RNA-dependent RNA polymerase to replicate the viral genome.</text>
</comment>
<evidence type="ECO:0000256" key="17">
    <source>
        <dbReference type="ARBA" id="ARBA00022562"/>
    </source>
</evidence>
<feature type="domain" description="SF3 helicase" evidence="65">
    <location>
        <begin position="1238"/>
        <end position="1394"/>
    </location>
</feature>
<dbReference type="InterPro" id="IPR014759">
    <property type="entry name" value="Helicase_SF3_ssRNA_vir"/>
</dbReference>
<comment type="subcellular location">
    <subcellularLocation>
        <location evidence="3">Host cytoplasmic vesicle membrane</location>
        <topology evidence="3">Peripheral membrane protein</topology>
        <orientation evidence="3">Cytoplasmic side</orientation>
    </subcellularLocation>
    <subcellularLocation>
        <location evidence="2">Host nucleus</location>
    </subcellularLocation>
    <subcellularLocation>
        <location evidence="4">Virion</location>
    </subcellularLocation>
</comment>
<comment type="function">
    <text evidence="57">Localizes the viral replication complex to the surface of membranous vesicles. It inhibits host cell endoplasmic reticulum-to-Golgi apparatus transport and causes the disassembly of the Golgi complex, possibly through GBF1 interaction. This would result in depletion of MHC, trail receptors and IFN receptors at the host cell surface. Plays an essential role in viral RNA replication by recruiting ACBD3 and PI4KB at the viral replication sites, thereby allowing the formation of the rearranged membranous structures where viral replication takes place.</text>
</comment>
<keyword evidence="13 62" id="KW-0191">Covalent protein-RNA linkage</keyword>
<reference evidence="67" key="1">
    <citation type="submission" date="2018-07" db="EMBL/GenBank/DDBJ databases">
        <title>Expanded skin virome in DOCK8-deficient patients.</title>
        <authorList>
            <consortium name="NISC Comparative Sequencing Program"/>
            <person name="Tirosh O."/>
            <person name="Conlan S."/>
            <person name="Deming C."/>
            <person name="Lee-Lin S.-Q."/>
            <person name="Huang X."/>
            <person name="Su H.C."/>
            <person name="Freeman A.F."/>
            <person name="Segre J.A."/>
            <person name="Kong H.H."/>
        </authorList>
    </citation>
    <scope>NUCLEOTIDE SEQUENCE</scope>
    <source>
        <strain evidence="67">HRV_B_SK002</strain>
    </source>
</reference>
<sequence>MVVMSNSGMGPTTLGVRVSFYFYCVSYGYKFTFVIMGAQVSTQKSGSHENQNILTNGSNQTFTVINYYKDAASSSSAGQSLSMDPSKFTEPVKDIMLKGAPALNSPNIEACGYSDRVEQITIGNSTITTQEAANAIVAYGEWPSFLKDEDASDVNKPTRPDTSACRFYTLKSKTWTAASKGWCWKLPDALKDMGIFGQNMFFHSQGRTGYTIHVQCNATKFHSGTLLVVIIPEHQLASARGSNVSVVYDKTHPGEEGINLDSEANDGPMTDPVYNMDGTLLGNVLIFPHQFINLRTNNTATLVVPYINSVPMDSMTRHNNLSLMVIPIVPITASTGSPPSIPVTVTIAPMNLELSGIRSRTVVTQGLPTTLTPGSEQFLTTDDRQSPSALPNYEVTPLIHIPGRVTNLLELIQVDTMMPINNLTDTDDVNKYRIPLTQNHQDDQIFGFALFLGGSVLKTTLLGEIAQYYTHWSGSIRMSFMYTGPALSSAKLLIAYTPPGAQGPTTRKEAMLGTHIVWDIGLQSTVVMNIPWTAGAQYRYTDPDTYTHPGYISCWYQTSLVLPPGTNQQVYLLGFISACPDFKLRLMKDTPSISQNEALTEGLGDQLDEVIVDKAKQTIASISSDSKHTQRVPTLSASETGATLPTVPSDSVETRTTYMHYDGTETSIESFLGRSACVHVTEIVNKLPDDATNHKQQKLFNDWKINLSSLVQLRRKLDMFTYVRFDSEYTIIATSSQPDEAQYSNTLTVQAMFIPPGAPNPIKWDDYTWQSASNPSVFFNVGKTARFSVPYLGIASAYNNFYDGYSHDNKSTVYGINVLNHMGSIAFRIVNENDIHTTKVKIRVYHRAKHVMAWVPRPPRAKPYLSIGRTNYQKAGTIIKKRETLKTYGLGPRFGGVYTGNIKIMNYHLMTHEDTLNLQNPMPERDLAIINANGHGSEIVPQCSCTSGVYYSRYYRKFYPVICGKPTCEWIEGNAYYPSRYQQGVMKGVGPAEPGDCGGILRCVHGPIGLLTAGGGGYVCFADIRNLEMFQAEYQGISDYILNLGKAFGTGFTDHISEKVNELQNITMGYLNTKILSKIIKIVSALVIICRNHDDLVTVTATLALLGCDGSPWRFLKMYISKHFHLPYIERQSNDLWFKKFNDMCNAAKGLEWIANKISKLIEWVKNKILPQARDKLDFCKRLKQLDILERQIDTLHMNQTNDSDREILFNNVMWLEQMSQKFAPLYAVEGKRIRTLKNKITNFIQFRSKHRTEPVCVLIHGSPGSGKSLTTSLIGRSIADSHKSSVYSLPPDPKHFDGYQQQAVVILDDLNQNPNGEDISTFCQMVSSVDFIPPMANLDNKGMLFTSSFVLASTNSQTLNPPTVLNPEALARRFGFDLDMCLHSSYTKSGKLNAAMACELCKDCHTPTNFKKCCLCGKALSLVDRHTNVRYTIDQLVTAILQEHTNKTKITNSLEVLFQGPTYKDIEINISDKPPPECIVDLLKSVDNEEVRQYCKEKKWIIPEIPTNIDRAVNQATSLINTILMFITTMGIIYMIYKMFAQMQGPYSGLDNKTKLKAPTLRAVVTQGPNTEFALSLLRKNIITVTTSKGEFTALGVCDRICVVPTHSQPEDEVLVNGFKVKVKDKWKLVDPDNLNLEITVFELDRNEKFRDIRMFIADEPECADATLVIHSNNFKDTILSVGNTTMAGIINLSSTPTARMIRYDYPTKTGQCGGVLCSTGKIYGIHVGGNGKQGFSAQLKKQYFVQKQGQIISKKCVSELGIKPINTPCKTKLLPSVFHDVFPGTKEPAVLHPSDDRLEVDFEEALFSKYKGNVKIEMTENMQVAIDHYAGQLLSLDIPTEELTLKEALYGTDGLEPIDLNTSAGYPYVNLGIKKRAILNKDTQDITKMQECLSKYGIDLPLVTYIKDELRGQDKVRLGKSRLIEASSLNDSVNMRVKLGHLYKAFHKNPGVLTGSAVGCDPDVFWSVIPCLLDGELLAFDYSNFDASLSPIWFECLELVLKKLGFKSADLIKQISTTHHIFKNQIYIVEGGMPSGCSGTSIFNSMINNIIIRTLVLDTYKGIDLDKLKIIAYGDDVIASYPFELDPEKISQQGVKYGLTITPPDKSKEFQKITWENVTFLKRHFRPDKQFPFLVHPVMPMSDIHESIRWTKDPKNTQDHVRSLCMLAWHSGEREYEEFVSGIRSTAIGKALIIPSYSVLRHRWLELF</sequence>
<keyword evidence="41 62" id="KW-1164">Virus endocytosis by host</keyword>
<keyword evidence="14" id="KW-0597">Phosphoprotein</keyword>
<protein>
    <recommendedName>
        <fullName evidence="62">Genome polyprotein</fullName>
    </recommendedName>
    <component>
        <recommendedName>
            <fullName evidence="62">P3</fullName>
        </recommendedName>
    </component>
    <component>
        <recommendedName>
            <fullName evidence="62">Protein 3AB</fullName>
        </recommendedName>
    </component>
    <component>
        <recommendedName>
            <fullName evidence="62">P2</fullName>
        </recommendedName>
    </component>
    <component>
        <recommendedName>
            <fullName evidence="62">P1</fullName>
        </recommendedName>
    </component>
    <component>
        <recommendedName>
            <fullName evidence="62">Capsid protein VP0</fullName>
        </recommendedName>
        <alternativeName>
            <fullName evidence="62">VP4-VP2</fullName>
        </alternativeName>
    </component>
    <component>
        <recommendedName>
            <fullName evidence="62">Capsid protein VP4</fullName>
        </recommendedName>
        <alternativeName>
            <fullName evidence="62">P1A</fullName>
        </alternativeName>
        <alternativeName>
            <fullName evidence="62">Virion protein 4</fullName>
        </alternativeName>
    </component>
    <component>
        <recommendedName>
            <fullName evidence="62">Capsid protein VP2</fullName>
        </recommendedName>
        <alternativeName>
            <fullName evidence="62">P1B</fullName>
        </alternativeName>
        <alternativeName>
            <fullName evidence="62">Virion protein 2</fullName>
        </alternativeName>
    </component>
    <component>
        <recommendedName>
            <fullName evidence="62">Capsid protein VP3</fullName>
        </recommendedName>
        <alternativeName>
            <fullName evidence="62">P1C</fullName>
        </alternativeName>
        <alternativeName>
            <fullName evidence="62">Virion protein 3</fullName>
        </alternativeName>
    </component>
    <component>
        <recommendedName>
            <fullName evidence="62">Capsid protein VP1</fullName>
        </recommendedName>
        <alternativeName>
            <fullName evidence="62">P1D</fullName>
        </alternativeName>
        <alternativeName>
            <fullName evidence="62">Virion protein 1</fullName>
        </alternativeName>
    </component>
    <component>
        <recommendedName>
            <fullName evidence="62">Protease 2A</fullName>
            <shortName evidence="62">P2A</shortName>
            <ecNumber evidence="62">3.4.22.29</ecNumber>
        </recommendedName>
        <alternativeName>
            <fullName evidence="62">Picornain 2A</fullName>
        </alternativeName>
        <alternativeName>
            <fullName evidence="62">Protein 2A</fullName>
        </alternativeName>
    </component>
    <component>
        <recommendedName>
            <fullName evidence="62">Protein 2B</fullName>
            <shortName evidence="62">P2B</shortName>
        </recommendedName>
    </component>
    <component>
        <recommendedName>
            <fullName evidence="62">Protein 2C</fullName>
            <shortName evidence="62">P2C</shortName>
            <ecNumber evidence="62">3.6.1.15</ecNumber>
        </recommendedName>
    </component>
    <component>
        <recommendedName>
            <fullName evidence="62">Protein 3A</fullName>
            <shortName evidence="62">P3A</shortName>
        </recommendedName>
    </component>
    <component>
        <recommendedName>
            <fullName evidence="62">Viral protein genome-linked</fullName>
            <shortName evidence="62">VPg</shortName>
        </recommendedName>
        <alternativeName>
            <fullName evidence="62">Protein 3B</fullName>
            <shortName evidence="62">P3B</shortName>
        </alternativeName>
    </component>
    <component>
        <recommendedName>
            <fullName evidence="62">Protein 3CD</fullName>
            <ecNumber evidence="62">3.4.22.28</ecNumber>
        </recommendedName>
    </component>
    <component>
        <recommendedName>
            <fullName evidence="62">Protease 3C</fullName>
            <shortName evidence="62">P3C</shortName>
        </recommendedName>
    </component>
    <component>
        <recommendedName>
            <fullName evidence="62">RNA-directed RNA polymerase</fullName>
            <shortName evidence="62">RdRp</shortName>
            <ecNumber evidence="62">2.7.7.48</ecNumber>
        </recommendedName>
        <alternativeName>
            <fullName evidence="62">3D polymerase</fullName>
            <shortName evidence="62">3Dpol</shortName>
        </alternativeName>
        <alternativeName>
            <fullName evidence="62">Protein 3D</fullName>
            <shortName evidence="62">3D</shortName>
        </alternativeName>
    </component>
</protein>
<dbReference type="GO" id="GO:0003723">
    <property type="term" value="F:RNA binding"/>
    <property type="evidence" value="ECO:0007669"/>
    <property type="project" value="UniProtKB-KW"/>
</dbReference>
<evidence type="ECO:0000256" key="31">
    <source>
        <dbReference type="ARBA" id="ARBA00022804"/>
    </source>
</evidence>
<keyword evidence="19 62" id="KW-1162">Viral penetration into host cytoplasm</keyword>
<evidence type="ECO:0000256" key="53">
    <source>
        <dbReference type="ARBA" id="ARBA00023288"/>
    </source>
</evidence>
<evidence type="ECO:0000256" key="18">
    <source>
        <dbReference type="ARBA" id="ARBA00022581"/>
    </source>
</evidence>
<evidence type="ECO:0000256" key="24">
    <source>
        <dbReference type="ARBA" id="ARBA00022706"/>
    </source>
</evidence>
<comment type="function">
    <text evidence="62">Protein 2B: Plays an essential role in the virus replication cycle by acting as a viroporin. Creates a pore in the host reticulum endoplasmic and as a consequence releases Ca2+ in the cytoplasm of infected cell. In turn, high levels of cytoplasmic calcium may trigger membrane trafficking and transport of viral ER-associated proteins to viroplasms, sites of viral genome replication.</text>
</comment>
<dbReference type="Pfam" id="PF00548">
    <property type="entry name" value="Peptidase_C3"/>
    <property type="match status" value="1"/>
</dbReference>
<evidence type="ECO:0000256" key="4">
    <source>
        <dbReference type="ARBA" id="ARBA00004328"/>
    </source>
</evidence>
<keyword evidence="49 62" id="KW-1035">Host cytoplasm</keyword>
<dbReference type="GO" id="GO:0039694">
    <property type="term" value="P:viral RNA genome replication"/>
    <property type="evidence" value="ECO:0007669"/>
    <property type="project" value="InterPro"/>
</dbReference>
<proteinExistence type="inferred from homology"/>
<evidence type="ECO:0000256" key="7">
    <source>
        <dbReference type="ARBA" id="ARBA00011474"/>
    </source>
</evidence>
<dbReference type="GO" id="GO:0008270">
    <property type="term" value="F:zinc ion binding"/>
    <property type="evidence" value="ECO:0007669"/>
    <property type="project" value="UniProtKB-KW"/>
</dbReference>
<comment type="similarity">
    <text evidence="5 62">Belongs to the picornaviruses polyprotein family.</text>
</comment>
<comment type="subunit">
    <text evidence="8">Interacts with protein 3CD.</text>
</comment>
<evidence type="ECO:0000256" key="23">
    <source>
        <dbReference type="ARBA" id="ARBA00022695"/>
    </source>
</evidence>
<dbReference type="GO" id="GO:0003724">
    <property type="term" value="F:RNA helicase activity"/>
    <property type="evidence" value="ECO:0007669"/>
    <property type="project" value="InterPro"/>
</dbReference>
<dbReference type="EC" id="3.4.22.29" evidence="62"/>
<dbReference type="Pfam" id="PF08727">
    <property type="entry name" value="P3A"/>
    <property type="match status" value="1"/>
</dbReference>
<keyword evidence="11 62" id="KW-0696">RNA-directed RNA polymerase</keyword>
<keyword evidence="39 62" id="KW-1043">Host membrane</keyword>
<evidence type="ECO:0000256" key="16">
    <source>
        <dbReference type="ARBA" id="ARBA00022561"/>
    </source>
</evidence>
<dbReference type="EC" id="2.7.7.48" evidence="62"/>
<keyword evidence="44 62" id="KW-1182">Viral ion channel</keyword>
<evidence type="ECO:0000256" key="40">
    <source>
        <dbReference type="ARBA" id="ARBA00022884"/>
    </source>
</evidence>
<feature type="domain" description="Peptidase C3" evidence="66">
    <location>
        <begin position="1569"/>
        <end position="1746"/>
    </location>
</feature>
<keyword evidence="23 62" id="KW-0548">Nucleotidyltransferase</keyword>
<dbReference type="GO" id="GO:0005198">
    <property type="term" value="F:structural molecule activity"/>
    <property type="evidence" value="ECO:0007669"/>
    <property type="project" value="InterPro"/>
</dbReference>
<evidence type="ECO:0000256" key="41">
    <source>
        <dbReference type="ARBA" id="ARBA00022890"/>
    </source>
</evidence>
<evidence type="ECO:0000256" key="57">
    <source>
        <dbReference type="ARBA" id="ARBA00045482"/>
    </source>
</evidence>
<keyword evidence="45 62" id="KW-1072">Activation of host autophagy by virus</keyword>
<comment type="function">
    <text evidence="62">Protease 2A: Cysteine protease that cleaves viral polyprotein and specific host proteins.</text>
</comment>
<keyword evidence="25 62" id="KW-0519">Myristate</keyword>
<keyword evidence="33" id="KW-0788">Thiol protease</keyword>
<dbReference type="GO" id="GO:0044162">
    <property type="term" value="C:host cell cytoplasmic vesicle membrane"/>
    <property type="evidence" value="ECO:0007669"/>
    <property type="project" value="UniProtKB-SubCell"/>
</dbReference>
<dbReference type="GO" id="GO:0019062">
    <property type="term" value="P:virion attachment to host cell"/>
    <property type="evidence" value="ECO:0007669"/>
    <property type="project" value="UniProtKB-KW"/>
</dbReference>
<dbReference type="InterPro" id="IPR000199">
    <property type="entry name" value="Peptidase_C3A/C3B_picornavir"/>
</dbReference>
<dbReference type="FunFam" id="2.60.120.20:FF:000002">
    <property type="entry name" value="Genome polyprotein"/>
    <property type="match status" value="1"/>
</dbReference>
<evidence type="ECO:0000256" key="9">
    <source>
        <dbReference type="ARBA" id="ARBA00022448"/>
    </source>
</evidence>
<evidence type="ECO:0000256" key="32">
    <source>
        <dbReference type="ARBA" id="ARBA00022806"/>
    </source>
</evidence>
<dbReference type="InterPro" id="IPR033703">
    <property type="entry name" value="Rhv-like"/>
</dbReference>
<evidence type="ECO:0000256" key="39">
    <source>
        <dbReference type="ARBA" id="ARBA00022870"/>
    </source>
</evidence>
<keyword evidence="9 62" id="KW-0813">Transport</keyword>